<dbReference type="GO" id="GO:0004415">
    <property type="term" value="F:hyalurononglucosaminidase activity"/>
    <property type="evidence" value="ECO:0007669"/>
    <property type="project" value="UniProtKB-UniRule"/>
</dbReference>
<evidence type="ECO:0000256" key="3">
    <source>
        <dbReference type="RuleBase" id="RU610713"/>
    </source>
</evidence>
<keyword evidence="5" id="KW-1185">Reference proteome</keyword>
<dbReference type="Pfam" id="PF01630">
    <property type="entry name" value="Glyco_hydro_56"/>
    <property type="match status" value="1"/>
</dbReference>
<dbReference type="STRING" id="53326.A0A016WVK8"/>
<dbReference type="SUPFAM" id="SSF51445">
    <property type="entry name" value="(Trans)glycosidases"/>
    <property type="match status" value="1"/>
</dbReference>
<evidence type="ECO:0000256" key="2">
    <source>
        <dbReference type="ARBA" id="ARBA00023157"/>
    </source>
</evidence>
<sequence>MRKTLSILISQHFKNISIYNHLVVVGKQIKEAITDGNFNGIAVIDIEQWRPLYEMNWGEKIVYKKQSVILAQSKYPNLSREEIAAIAEKEFNEASKAFFTKTLEKAIELRPKAHWGLYDFPFCNAGAGNYGGD</sequence>
<accession>A0A016WVK8</accession>
<dbReference type="EMBL" id="JARK01000087">
    <property type="protein sequence ID" value="EYC43616.1"/>
    <property type="molecule type" value="Genomic_DNA"/>
</dbReference>
<dbReference type="AlphaFoldDB" id="A0A016WVK8"/>
<dbReference type="InterPro" id="IPR018155">
    <property type="entry name" value="Hyaluronidase"/>
</dbReference>
<comment type="caution">
    <text evidence="4">The sequence shown here is derived from an EMBL/GenBank/DDBJ whole genome shotgun (WGS) entry which is preliminary data.</text>
</comment>
<dbReference type="InterPro" id="IPR013785">
    <property type="entry name" value="Aldolase_TIM"/>
</dbReference>
<dbReference type="GO" id="GO:0005975">
    <property type="term" value="P:carbohydrate metabolic process"/>
    <property type="evidence" value="ECO:0007669"/>
    <property type="project" value="InterPro"/>
</dbReference>
<dbReference type="GO" id="GO:0030214">
    <property type="term" value="P:hyaluronan catabolic process"/>
    <property type="evidence" value="ECO:0007669"/>
    <property type="project" value="TreeGrafter"/>
</dbReference>
<dbReference type="Proteomes" id="UP000024635">
    <property type="component" value="Unassembled WGS sequence"/>
</dbReference>
<gene>
    <name evidence="4" type="primary">Acey_s0487.g2340</name>
    <name evidence="4" type="ORF">Y032_0487g2340</name>
</gene>
<dbReference type="OrthoDB" id="5796153at2759"/>
<reference evidence="5" key="1">
    <citation type="journal article" date="2015" name="Nat. Genet.">
        <title>The genome and transcriptome of the zoonotic hookworm Ancylostoma ceylanicum identify infection-specific gene families.</title>
        <authorList>
            <person name="Schwarz E.M."/>
            <person name="Hu Y."/>
            <person name="Antoshechkin I."/>
            <person name="Miller M.M."/>
            <person name="Sternberg P.W."/>
            <person name="Aroian R.V."/>
        </authorList>
    </citation>
    <scope>NUCLEOTIDE SEQUENCE</scope>
    <source>
        <strain evidence="5">HY135</strain>
    </source>
</reference>
<keyword evidence="3" id="KW-0326">Glycosidase</keyword>
<keyword evidence="3" id="KW-0378">Hydrolase</keyword>
<evidence type="ECO:0000256" key="1">
    <source>
        <dbReference type="ARBA" id="ARBA00008871"/>
    </source>
</evidence>
<proteinExistence type="inferred from homology"/>
<dbReference type="Gene3D" id="3.20.20.70">
    <property type="entry name" value="Aldolase class I"/>
    <property type="match status" value="1"/>
</dbReference>
<protein>
    <recommendedName>
        <fullName evidence="3">Hyaluronidase</fullName>
        <ecNumber evidence="3">3.2.1.35</ecNumber>
    </recommendedName>
</protein>
<name>A0A016WVK8_9BILA</name>
<dbReference type="PRINTS" id="PR00846">
    <property type="entry name" value="GLHYDRLASE56"/>
</dbReference>
<comment type="catalytic activity">
    <reaction evidence="3">
        <text>Random hydrolysis of (1-&gt;4)-linkages between N-acetyl-beta-D-glucosamine and D-glucuronate residues in hyaluronate.</text>
        <dbReference type="EC" id="3.2.1.35"/>
    </reaction>
</comment>
<dbReference type="EC" id="3.2.1.35" evidence="3"/>
<comment type="similarity">
    <text evidence="1 3">Belongs to the glycosyl hydrolase 56 family.</text>
</comment>
<dbReference type="InterPro" id="IPR017853">
    <property type="entry name" value="GH"/>
</dbReference>
<dbReference type="PANTHER" id="PTHR11769:SF35">
    <property type="entry name" value="HYALURONIDASE"/>
    <property type="match status" value="1"/>
</dbReference>
<keyword evidence="2" id="KW-1015">Disulfide bond</keyword>
<evidence type="ECO:0000313" key="4">
    <source>
        <dbReference type="EMBL" id="EYC43616.1"/>
    </source>
</evidence>
<organism evidence="4 5">
    <name type="scientific">Ancylostoma ceylanicum</name>
    <dbReference type="NCBI Taxonomy" id="53326"/>
    <lineage>
        <taxon>Eukaryota</taxon>
        <taxon>Metazoa</taxon>
        <taxon>Ecdysozoa</taxon>
        <taxon>Nematoda</taxon>
        <taxon>Chromadorea</taxon>
        <taxon>Rhabditida</taxon>
        <taxon>Rhabditina</taxon>
        <taxon>Rhabditomorpha</taxon>
        <taxon>Strongyloidea</taxon>
        <taxon>Ancylostomatidae</taxon>
        <taxon>Ancylostomatinae</taxon>
        <taxon>Ancylostoma</taxon>
    </lineage>
</organism>
<evidence type="ECO:0000313" key="5">
    <source>
        <dbReference type="Proteomes" id="UP000024635"/>
    </source>
</evidence>
<dbReference type="PANTHER" id="PTHR11769">
    <property type="entry name" value="HYALURONIDASE"/>
    <property type="match status" value="1"/>
</dbReference>